<dbReference type="GO" id="GO:0000731">
    <property type="term" value="P:DNA synthesis involved in DNA repair"/>
    <property type="evidence" value="ECO:0007669"/>
    <property type="project" value="TreeGrafter"/>
</dbReference>
<dbReference type="InterPro" id="IPR053498">
    <property type="entry name" value="Retron_ATPase"/>
</dbReference>
<dbReference type="EMBL" id="FLQP01000007">
    <property type="protein sequence ID" value="SBS61285.1"/>
    <property type="molecule type" value="Genomic_DNA"/>
</dbReference>
<protein>
    <submittedName>
        <fullName evidence="2">DNA replication and repair protein RecF</fullName>
    </submittedName>
</protein>
<dbReference type="SUPFAM" id="SSF52540">
    <property type="entry name" value="P-loop containing nucleoside triphosphate hydrolases"/>
    <property type="match status" value="1"/>
</dbReference>
<dbReference type="InterPro" id="IPR003959">
    <property type="entry name" value="ATPase_AAA_core"/>
</dbReference>
<gene>
    <name evidence="2" type="primary">recF_1</name>
    <name evidence="2" type="ORF">VAT7223_00589</name>
</gene>
<dbReference type="NCBIfam" id="NF041760">
    <property type="entry name" value="PtuA"/>
    <property type="match status" value="1"/>
</dbReference>
<dbReference type="Pfam" id="PF13304">
    <property type="entry name" value="AAA_21"/>
    <property type="match status" value="1"/>
</dbReference>
<dbReference type="GO" id="GO:0016887">
    <property type="term" value="F:ATP hydrolysis activity"/>
    <property type="evidence" value="ECO:0007669"/>
    <property type="project" value="InterPro"/>
</dbReference>
<dbReference type="PANTHER" id="PTHR32182">
    <property type="entry name" value="DNA REPLICATION AND REPAIR PROTEIN RECF"/>
    <property type="match status" value="1"/>
</dbReference>
<dbReference type="AlphaFoldDB" id="A0A1C3IIN8"/>
<dbReference type="CDD" id="cd00267">
    <property type="entry name" value="ABC_ATPase"/>
    <property type="match status" value="1"/>
</dbReference>
<dbReference type="Proteomes" id="UP000092876">
    <property type="component" value="Unassembled WGS sequence"/>
</dbReference>
<dbReference type="SMART" id="SM00382">
    <property type="entry name" value="AAA"/>
    <property type="match status" value="1"/>
</dbReference>
<accession>A0A1C3IIN8</accession>
<dbReference type="GO" id="GO:0006302">
    <property type="term" value="P:double-strand break repair"/>
    <property type="evidence" value="ECO:0007669"/>
    <property type="project" value="TreeGrafter"/>
</dbReference>
<proteinExistence type="predicted"/>
<name>A0A1C3IIN8_9VIBR</name>
<sequence>MSSTLSRQIKQVMSKSESGSFAASAQLVEIFEGGLMGAPIDESKVQHYRLKCAEQLASASLRLSSIKLIDYRGFSNIEIPFNKKSNTIVIIGNNGSGKSSVLNAIQKSLTHFVSRLSTRSYNGDQLDEFDIAVGANYATVIPEFQVDGTNFSFELSQSRPMLEPKKKSKFKELNDIGNLYRLANTVNEDLSFPLLASYTVERANDVTTKDIEESEEILSNQTWDKSKAYSKSLTGKADFKLFFRWFKEQVESENEEGSEVRVIKAKIESKEDEINSKLMTSILSDPKTAAVGEGLIMQYREQINILQEELNQKSNIGNKALDSVRNAVYKFLPGFSDLKLKRAPLDMVINKDGQEFSVLQLSQGEKSLLALVADISRRLTMLNPLLSNPLEGSGLVLIDEVDLHLHPSWQQKVIQRLENTFPNIQFIVTTHSPQVCHTLDSDNIWLLKDGKKFKAPKGVRGAISSWVLRNLFYVEERPPEDEITQLLSRYKKLVYADRYNTEDARSMRKVLIDNFGKDYDTIIELDLYIENKEWEQEFEDD</sequence>
<feature type="domain" description="AAA+ ATPase" evidence="1">
    <location>
        <begin position="84"/>
        <end position="451"/>
    </location>
</feature>
<dbReference type="RefSeq" id="WP_240698884.1">
    <property type="nucleotide sequence ID" value="NZ_FLQP01000007.1"/>
</dbReference>
<evidence type="ECO:0000313" key="3">
    <source>
        <dbReference type="Proteomes" id="UP000092876"/>
    </source>
</evidence>
<dbReference type="InterPro" id="IPR003593">
    <property type="entry name" value="AAA+_ATPase"/>
</dbReference>
<evidence type="ECO:0000259" key="1">
    <source>
        <dbReference type="SMART" id="SM00382"/>
    </source>
</evidence>
<dbReference type="Gene3D" id="3.40.50.300">
    <property type="entry name" value="P-loop containing nucleotide triphosphate hydrolases"/>
    <property type="match status" value="1"/>
</dbReference>
<dbReference type="PANTHER" id="PTHR32182:SF23">
    <property type="entry name" value="ATP BINDING PROTEIN"/>
    <property type="match status" value="1"/>
</dbReference>
<evidence type="ECO:0000313" key="2">
    <source>
        <dbReference type="EMBL" id="SBS61285.1"/>
    </source>
</evidence>
<dbReference type="GO" id="GO:0005524">
    <property type="term" value="F:ATP binding"/>
    <property type="evidence" value="ECO:0007669"/>
    <property type="project" value="InterPro"/>
</dbReference>
<reference evidence="3" key="1">
    <citation type="submission" date="2016-06" db="EMBL/GenBank/DDBJ databases">
        <authorList>
            <person name="Rodrigo-Torres Lidia"/>
            <person name="Arahal R.David."/>
        </authorList>
    </citation>
    <scope>NUCLEOTIDE SEQUENCE [LARGE SCALE GENOMIC DNA]</scope>
    <source>
        <strain evidence="3">CECT 7223</strain>
    </source>
</reference>
<organism evidence="2 3">
    <name type="scientific">Vibrio atlanticus</name>
    <dbReference type="NCBI Taxonomy" id="693153"/>
    <lineage>
        <taxon>Bacteria</taxon>
        <taxon>Pseudomonadati</taxon>
        <taxon>Pseudomonadota</taxon>
        <taxon>Gammaproteobacteria</taxon>
        <taxon>Vibrionales</taxon>
        <taxon>Vibrionaceae</taxon>
        <taxon>Vibrio</taxon>
    </lineage>
</organism>
<dbReference type="InterPro" id="IPR027417">
    <property type="entry name" value="P-loop_NTPase"/>
</dbReference>